<dbReference type="AlphaFoldDB" id="A0A9D2I480"/>
<accession>A0A9D2I480</accession>
<dbReference type="SMART" id="SM00304">
    <property type="entry name" value="HAMP"/>
    <property type="match status" value="1"/>
</dbReference>
<comment type="caution">
    <text evidence="18">The sequence shown here is derived from an EMBL/GenBank/DDBJ whole genome shotgun (WGS) entry which is preliminary data.</text>
</comment>
<dbReference type="PANTHER" id="PTHR45528:SF1">
    <property type="entry name" value="SENSOR HISTIDINE KINASE CPXA"/>
    <property type="match status" value="1"/>
</dbReference>
<dbReference type="SUPFAM" id="SSF47384">
    <property type="entry name" value="Homodimeric domain of signal transducing histidine kinase"/>
    <property type="match status" value="1"/>
</dbReference>
<feature type="region of interest" description="Disordered" evidence="14">
    <location>
        <begin position="1"/>
        <end position="20"/>
    </location>
</feature>
<dbReference type="EMBL" id="DWYY01000003">
    <property type="protein sequence ID" value="HJA91554.1"/>
    <property type="molecule type" value="Genomic_DNA"/>
</dbReference>
<evidence type="ECO:0000256" key="15">
    <source>
        <dbReference type="SAM" id="Phobius"/>
    </source>
</evidence>
<protein>
    <recommendedName>
        <fullName evidence="3">histidine kinase</fullName>
        <ecNumber evidence="3">2.7.13.3</ecNumber>
    </recommendedName>
</protein>
<dbReference type="PROSITE" id="PS50885">
    <property type="entry name" value="HAMP"/>
    <property type="match status" value="1"/>
</dbReference>
<comment type="subcellular location">
    <subcellularLocation>
        <location evidence="2">Cell membrane</location>
        <topology evidence="2">Multi-pass membrane protein</topology>
    </subcellularLocation>
</comment>
<dbReference type="SMART" id="SM00388">
    <property type="entry name" value="HisKA"/>
    <property type="match status" value="1"/>
</dbReference>
<evidence type="ECO:0000256" key="3">
    <source>
        <dbReference type="ARBA" id="ARBA00012438"/>
    </source>
</evidence>
<dbReference type="CDD" id="cd00082">
    <property type="entry name" value="HisKA"/>
    <property type="match status" value="1"/>
</dbReference>
<feature type="transmembrane region" description="Helical" evidence="15">
    <location>
        <begin position="34"/>
        <end position="56"/>
    </location>
</feature>
<sequence length="505" mass="57677">MNTKNPEKTTGDARRGQPSDSRKIPFYSRMAVRLWLIMMVLVVFTVILMWLIQVLIMERNYVNMAVDGIQDRLDPIMEELMTDDLAENENLIPYLSKAADGKLLLVDGKGGLTAMYSYGLPINLESDSQEITVWQDIQNSDSYASVLERESYTREKRKDGRLYSYEMGIPVKYEGQDAYVILYHSFTELYEVLDMNRKQLVTFSILLSIVSAVLAALLSKSFTKPIHIIKGTVDELAKGDLTAEPDLVRKDEIGQLAESVRQLGRALQRVDDLRKEVIANVSHELRSPLALISGYAEMVRDIHWKDREKREEDLDLIIRESHRMSEMVSDILDYSQLQAGYLQLRRDWYNLVEIVDSEVLLCEQSAAEHQITLHLDAPEREIAAYVDALKISQVVRNLLYNAVNHTKDGMEITVEIEKKDGQSTVRVKNPGEAIPEEERELIWERYQRSQHQGGRHEGTGLGLSIVSTILQAHGMEYGVDCRDGLNIFWFRYSPKGSRAQSDQAG</sequence>
<keyword evidence="12" id="KW-0902">Two-component regulatory system</keyword>
<evidence type="ECO:0000256" key="4">
    <source>
        <dbReference type="ARBA" id="ARBA00022475"/>
    </source>
</evidence>
<evidence type="ECO:0000256" key="6">
    <source>
        <dbReference type="ARBA" id="ARBA00022679"/>
    </source>
</evidence>
<evidence type="ECO:0000256" key="7">
    <source>
        <dbReference type="ARBA" id="ARBA00022692"/>
    </source>
</evidence>
<dbReference type="PANTHER" id="PTHR45528">
    <property type="entry name" value="SENSOR HISTIDINE KINASE CPXA"/>
    <property type="match status" value="1"/>
</dbReference>
<evidence type="ECO:0000259" key="17">
    <source>
        <dbReference type="PROSITE" id="PS50885"/>
    </source>
</evidence>
<dbReference type="Gene3D" id="1.10.287.130">
    <property type="match status" value="1"/>
</dbReference>
<dbReference type="FunFam" id="1.10.287.130:FF:000001">
    <property type="entry name" value="Two-component sensor histidine kinase"/>
    <property type="match status" value="1"/>
</dbReference>
<gene>
    <name evidence="18" type="ORF">H9717_00260</name>
</gene>
<dbReference type="GO" id="GO:0005886">
    <property type="term" value="C:plasma membrane"/>
    <property type="evidence" value="ECO:0007669"/>
    <property type="project" value="UniProtKB-SubCell"/>
</dbReference>
<dbReference type="PROSITE" id="PS50109">
    <property type="entry name" value="HIS_KIN"/>
    <property type="match status" value="1"/>
</dbReference>
<dbReference type="InterPro" id="IPR050398">
    <property type="entry name" value="HssS/ArlS-like"/>
</dbReference>
<dbReference type="Gene3D" id="6.10.340.10">
    <property type="match status" value="1"/>
</dbReference>
<evidence type="ECO:0000256" key="1">
    <source>
        <dbReference type="ARBA" id="ARBA00000085"/>
    </source>
</evidence>
<dbReference type="GO" id="GO:0005524">
    <property type="term" value="F:ATP binding"/>
    <property type="evidence" value="ECO:0007669"/>
    <property type="project" value="UniProtKB-KW"/>
</dbReference>
<dbReference type="Pfam" id="PF02518">
    <property type="entry name" value="HATPase_c"/>
    <property type="match status" value="1"/>
</dbReference>
<evidence type="ECO:0000259" key="16">
    <source>
        <dbReference type="PROSITE" id="PS50109"/>
    </source>
</evidence>
<feature type="domain" description="Histidine kinase" evidence="16">
    <location>
        <begin position="280"/>
        <end position="478"/>
    </location>
</feature>
<keyword evidence="11 15" id="KW-1133">Transmembrane helix</keyword>
<evidence type="ECO:0000313" key="19">
    <source>
        <dbReference type="Proteomes" id="UP000886858"/>
    </source>
</evidence>
<dbReference type="InterPro" id="IPR005467">
    <property type="entry name" value="His_kinase_dom"/>
</dbReference>
<keyword evidence="8" id="KW-0547">Nucleotide-binding</keyword>
<evidence type="ECO:0000256" key="2">
    <source>
        <dbReference type="ARBA" id="ARBA00004651"/>
    </source>
</evidence>
<dbReference type="EC" id="2.7.13.3" evidence="3"/>
<keyword evidence="7 15" id="KW-0812">Transmembrane</keyword>
<evidence type="ECO:0000256" key="10">
    <source>
        <dbReference type="ARBA" id="ARBA00022840"/>
    </source>
</evidence>
<feature type="transmembrane region" description="Helical" evidence="15">
    <location>
        <begin position="200"/>
        <end position="218"/>
    </location>
</feature>
<dbReference type="InterPro" id="IPR036890">
    <property type="entry name" value="HATPase_C_sf"/>
</dbReference>
<dbReference type="Proteomes" id="UP000886858">
    <property type="component" value="Unassembled WGS sequence"/>
</dbReference>
<evidence type="ECO:0000256" key="9">
    <source>
        <dbReference type="ARBA" id="ARBA00022777"/>
    </source>
</evidence>
<dbReference type="SUPFAM" id="SSF55874">
    <property type="entry name" value="ATPase domain of HSP90 chaperone/DNA topoisomerase II/histidine kinase"/>
    <property type="match status" value="1"/>
</dbReference>
<dbReference type="GO" id="GO:0000155">
    <property type="term" value="F:phosphorelay sensor kinase activity"/>
    <property type="evidence" value="ECO:0007669"/>
    <property type="project" value="InterPro"/>
</dbReference>
<dbReference type="SUPFAM" id="SSF158472">
    <property type="entry name" value="HAMP domain-like"/>
    <property type="match status" value="1"/>
</dbReference>
<evidence type="ECO:0000256" key="11">
    <source>
        <dbReference type="ARBA" id="ARBA00022989"/>
    </source>
</evidence>
<name>A0A9D2I480_9FIRM</name>
<evidence type="ECO:0000256" key="12">
    <source>
        <dbReference type="ARBA" id="ARBA00023012"/>
    </source>
</evidence>
<dbReference type="CDD" id="cd06225">
    <property type="entry name" value="HAMP"/>
    <property type="match status" value="1"/>
</dbReference>
<dbReference type="Gene3D" id="3.30.565.10">
    <property type="entry name" value="Histidine kinase-like ATPase, C-terminal domain"/>
    <property type="match status" value="1"/>
</dbReference>
<dbReference type="Pfam" id="PF00512">
    <property type="entry name" value="HisKA"/>
    <property type="match status" value="1"/>
</dbReference>
<reference evidence="18" key="1">
    <citation type="journal article" date="2021" name="PeerJ">
        <title>Extensive microbial diversity within the chicken gut microbiome revealed by metagenomics and culture.</title>
        <authorList>
            <person name="Gilroy R."/>
            <person name="Ravi A."/>
            <person name="Getino M."/>
            <person name="Pursley I."/>
            <person name="Horton D.L."/>
            <person name="Alikhan N.F."/>
            <person name="Baker D."/>
            <person name="Gharbi K."/>
            <person name="Hall N."/>
            <person name="Watson M."/>
            <person name="Adriaenssens E.M."/>
            <person name="Foster-Nyarko E."/>
            <person name="Jarju S."/>
            <person name="Secka A."/>
            <person name="Antonio M."/>
            <person name="Oren A."/>
            <person name="Chaudhuri R.R."/>
            <person name="La Ragione R."/>
            <person name="Hildebrand F."/>
            <person name="Pallen M.J."/>
        </authorList>
    </citation>
    <scope>NUCLEOTIDE SEQUENCE</scope>
    <source>
        <strain evidence="18">CHK179-7159</strain>
    </source>
</reference>
<evidence type="ECO:0000313" key="18">
    <source>
        <dbReference type="EMBL" id="HJA91554.1"/>
    </source>
</evidence>
<organism evidence="18 19">
    <name type="scientific">Candidatus Eisenbergiella merdipullorum</name>
    <dbReference type="NCBI Taxonomy" id="2838553"/>
    <lineage>
        <taxon>Bacteria</taxon>
        <taxon>Bacillati</taxon>
        <taxon>Bacillota</taxon>
        <taxon>Clostridia</taxon>
        <taxon>Lachnospirales</taxon>
        <taxon>Lachnospiraceae</taxon>
        <taxon>Eisenbergiella</taxon>
    </lineage>
</organism>
<dbReference type="InterPro" id="IPR003661">
    <property type="entry name" value="HisK_dim/P_dom"/>
</dbReference>
<dbReference type="SMART" id="SM00387">
    <property type="entry name" value="HATPase_c"/>
    <property type="match status" value="1"/>
</dbReference>
<dbReference type="Pfam" id="PF00672">
    <property type="entry name" value="HAMP"/>
    <property type="match status" value="1"/>
</dbReference>
<keyword evidence="13 15" id="KW-0472">Membrane</keyword>
<evidence type="ECO:0000256" key="14">
    <source>
        <dbReference type="SAM" id="MobiDB-lite"/>
    </source>
</evidence>
<dbReference type="InterPro" id="IPR036097">
    <property type="entry name" value="HisK_dim/P_sf"/>
</dbReference>
<comment type="catalytic activity">
    <reaction evidence="1">
        <text>ATP + protein L-histidine = ADP + protein N-phospho-L-histidine.</text>
        <dbReference type="EC" id="2.7.13.3"/>
    </reaction>
</comment>
<keyword evidence="9 18" id="KW-0418">Kinase</keyword>
<dbReference type="InterPro" id="IPR003594">
    <property type="entry name" value="HATPase_dom"/>
</dbReference>
<evidence type="ECO:0000256" key="13">
    <source>
        <dbReference type="ARBA" id="ARBA00023136"/>
    </source>
</evidence>
<dbReference type="InterPro" id="IPR003660">
    <property type="entry name" value="HAMP_dom"/>
</dbReference>
<proteinExistence type="predicted"/>
<evidence type="ECO:0000256" key="5">
    <source>
        <dbReference type="ARBA" id="ARBA00022553"/>
    </source>
</evidence>
<keyword evidence="4" id="KW-1003">Cell membrane</keyword>
<evidence type="ECO:0000256" key="8">
    <source>
        <dbReference type="ARBA" id="ARBA00022741"/>
    </source>
</evidence>
<reference evidence="18" key="2">
    <citation type="submission" date="2021-04" db="EMBL/GenBank/DDBJ databases">
        <authorList>
            <person name="Gilroy R."/>
        </authorList>
    </citation>
    <scope>NUCLEOTIDE SEQUENCE</scope>
    <source>
        <strain evidence="18">CHK179-7159</strain>
    </source>
</reference>
<keyword evidence="5" id="KW-0597">Phosphoprotein</keyword>
<feature type="domain" description="HAMP" evidence="17">
    <location>
        <begin position="220"/>
        <end position="272"/>
    </location>
</feature>
<keyword evidence="6" id="KW-0808">Transferase</keyword>
<keyword evidence="10" id="KW-0067">ATP-binding</keyword>